<keyword evidence="2" id="KW-0805">Transcription regulation</keyword>
<dbReference type="AlphaFoldDB" id="A0A5N8VGN0"/>
<dbReference type="Pfam" id="PF08281">
    <property type="entry name" value="Sigma70_r4_2"/>
    <property type="match status" value="1"/>
</dbReference>
<dbReference type="InterPro" id="IPR013324">
    <property type="entry name" value="RNA_pol_sigma_r3/r4-like"/>
</dbReference>
<dbReference type="PANTHER" id="PTHR47756">
    <property type="entry name" value="BLL6612 PROTEIN-RELATED"/>
    <property type="match status" value="1"/>
</dbReference>
<comment type="caution">
    <text evidence="8">The sequence shown here is derived from an EMBL/GenBank/DDBJ whole genome shotgun (WGS) entry which is preliminary data.</text>
</comment>
<dbReference type="InterPro" id="IPR036388">
    <property type="entry name" value="WH-like_DNA-bd_sf"/>
</dbReference>
<dbReference type="SUPFAM" id="SSF88659">
    <property type="entry name" value="Sigma3 and sigma4 domains of RNA polymerase sigma factors"/>
    <property type="match status" value="1"/>
</dbReference>
<feature type="domain" description="RNA polymerase sigma-70 region 2" evidence="5">
    <location>
        <begin position="20"/>
        <end position="79"/>
    </location>
</feature>
<dbReference type="InterPro" id="IPR013249">
    <property type="entry name" value="RNA_pol_sigma70_r4_t2"/>
</dbReference>
<dbReference type="InterPro" id="IPR007627">
    <property type="entry name" value="RNA_pol_sigma70_r2"/>
</dbReference>
<dbReference type="RefSeq" id="WP_162469062.1">
    <property type="nucleotide sequence ID" value="NZ_VJZD01000111.1"/>
</dbReference>
<evidence type="ECO:0000259" key="7">
    <source>
        <dbReference type="Pfam" id="PF20239"/>
    </source>
</evidence>
<evidence type="ECO:0000256" key="1">
    <source>
        <dbReference type="ARBA" id="ARBA00010641"/>
    </source>
</evidence>
<protein>
    <submittedName>
        <fullName evidence="8">Sigma-70 family RNA polymerase sigma factor</fullName>
    </submittedName>
</protein>
<dbReference type="GO" id="GO:0016987">
    <property type="term" value="F:sigma factor activity"/>
    <property type="evidence" value="ECO:0007669"/>
    <property type="project" value="UniProtKB-KW"/>
</dbReference>
<sequence>MTDRDAAEAVAAAFREEWGQVVAGLIRLTGDWDLAEECAQDAFAQALDRWRRDGVPRRPGAWLTTTARNRALDVLRRQAVGAQKLKELAVLARTDDPYGPEDPDAGGGVTDDRLRLVFTCCHPALPIEARVALTLRTLAGLTTAEIARAFLVPEATMAQRLVRAKRKIRNAGIPYRVPPAHLLPERTTGVLGVLYLLFNEGYAATDGTELVRTDLCAEAIRLARLLARLMPDEPEALGLLALLLLHHARRATRVDAAGDPVGLEDQDRTRWDRTAVDEGTGLLETALRRGRPGPYQVQAAIAACHTTAATAAETDWADIAGLYGELLRRMPTPVVRLNRAFAVGMADGPDRGLALVAELEREGDLTDYHLLPATRADLLRRAGRPREAAEAYERALELVRNAAERRFLERRLAECRPV</sequence>
<dbReference type="InterPro" id="IPR013325">
    <property type="entry name" value="RNA_pol_sigma_r2"/>
</dbReference>
<dbReference type="Pfam" id="PF20239">
    <property type="entry name" value="DUF6596"/>
    <property type="match status" value="1"/>
</dbReference>
<organism evidence="8 9">
    <name type="scientific">Streptomyces adustus</name>
    <dbReference type="NCBI Taxonomy" id="1609272"/>
    <lineage>
        <taxon>Bacteria</taxon>
        <taxon>Bacillati</taxon>
        <taxon>Actinomycetota</taxon>
        <taxon>Actinomycetes</taxon>
        <taxon>Kitasatosporales</taxon>
        <taxon>Streptomycetaceae</taxon>
        <taxon>Streptomyces</taxon>
    </lineage>
</organism>
<proteinExistence type="inferred from homology"/>
<name>A0A5N8VGN0_9ACTN</name>
<dbReference type="EMBL" id="VJZD01000111">
    <property type="protein sequence ID" value="MPY34393.1"/>
    <property type="molecule type" value="Genomic_DNA"/>
</dbReference>
<dbReference type="InterPro" id="IPR014284">
    <property type="entry name" value="RNA_pol_sigma-70_dom"/>
</dbReference>
<dbReference type="Gene3D" id="1.10.1740.10">
    <property type="match status" value="1"/>
</dbReference>
<dbReference type="GO" id="GO:0003677">
    <property type="term" value="F:DNA binding"/>
    <property type="evidence" value="ECO:0007669"/>
    <property type="project" value="InterPro"/>
</dbReference>
<accession>A0A5N8VGN0</accession>
<dbReference type="NCBIfam" id="TIGR02937">
    <property type="entry name" value="sigma70-ECF"/>
    <property type="match status" value="1"/>
</dbReference>
<evidence type="ECO:0000313" key="9">
    <source>
        <dbReference type="Proteomes" id="UP000325849"/>
    </source>
</evidence>
<dbReference type="Gene3D" id="1.10.10.10">
    <property type="entry name" value="Winged helix-like DNA-binding domain superfamily/Winged helix DNA-binding domain"/>
    <property type="match status" value="1"/>
</dbReference>
<evidence type="ECO:0000259" key="6">
    <source>
        <dbReference type="Pfam" id="PF08281"/>
    </source>
</evidence>
<dbReference type="InterPro" id="IPR046531">
    <property type="entry name" value="DUF6596"/>
</dbReference>
<evidence type="ECO:0000256" key="3">
    <source>
        <dbReference type="ARBA" id="ARBA00023082"/>
    </source>
</evidence>
<feature type="domain" description="DUF6596" evidence="7">
    <location>
        <begin position="186"/>
        <end position="286"/>
    </location>
</feature>
<evidence type="ECO:0000313" key="8">
    <source>
        <dbReference type="EMBL" id="MPY34393.1"/>
    </source>
</evidence>
<feature type="domain" description="RNA polymerase sigma factor 70 region 4 type 2" evidence="6">
    <location>
        <begin position="118"/>
        <end position="168"/>
    </location>
</feature>
<gene>
    <name evidence="8" type="ORF">FNH09_25090</name>
</gene>
<evidence type="ECO:0000256" key="2">
    <source>
        <dbReference type="ARBA" id="ARBA00023015"/>
    </source>
</evidence>
<evidence type="ECO:0000256" key="4">
    <source>
        <dbReference type="ARBA" id="ARBA00023163"/>
    </source>
</evidence>
<reference evidence="8 9" key="1">
    <citation type="submission" date="2019-07" db="EMBL/GenBank/DDBJ databases">
        <title>New species of Amycolatopsis and Streptomyces.</title>
        <authorList>
            <person name="Duangmal K."/>
            <person name="Teo W.F.A."/>
            <person name="Lipun K."/>
        </authorList>
    </citation>
    <scope>NUCLEOTIDE SEQUENCE [LARGE SCALE GENOMIC DNA]</scope>
    <source>
        <strain evidence="8 9">NBRC 109810</strain>
    </source>
</reference>
<keyword evidence="3" id="KW-0731">Sigma factor</keyword>
<dbReference type="Pfam" id="PF04542">
    <property type="entry name" value="Sigma70_r2"/>
    <property type="match status" value="1"/>
</dbReference>
<keyword evidence="9" id="KW-1185">Reference proteome</keyword>
<dbReference type="Proteomes" id="UP000325849">
    <property type="component" value="Unassembled WGS sequence"/>
</dbReference>
<comment type="similarity">
    <text evidence="1">Belongs to the sigma-70 factor family. ECF subfamily.</text>
</comment>
<keyword evidence="4" id="KW-0804">Transcription</keyword>
<evidence type="ECO:0000259" key="5">
    <source>
        <dbReference type="Pfam" id="PF04542"/>
    </source>
</evidence>
<dbReference type="PANTHER" id="PTHR47756:SF2">
    <property type="entry name" value="BLL6612 PROTEIN"/>
    <property type="match status" value="1"/>
</dbReference>
<dbReference type="SUPFAM" id="SSF88946">
    <property type="entry name" value="Sigma2 domain of RNA polymerase sigma factors"/>
    <property type="match status" value="1"/>
</dbReference>
<dbReference type="GO" id="GO:0006352">
    <property type="term" value="P:DNA-templated transcription initiation"/>
    <property type="evidence" value="ECO:0007669"/>
    <property type="project" value="InterPro"/>
</dbReference>